<dbReference type="InterPro" id="IPR017106">
    <property type="entry name" value="Coatomer_gsu"/>
</dbReference>
<dbReference type="EMBL" id="CCBN010000005">
    <property type="protein sequence ID" value="CDO53367.1"/>
    <property type="molecule type" value="Genomic_DNA"/>
</dbReference>
<keyword evidence="9 13" id="KW-0333">Golgi apparatus</keyword>
<evidence type="ECO:0000256" key="12">
    <source>
        <dbReference type="ARBA" id="ARBA00025536"/>
    </source>
</evidence>
<feature type="domain" description="Coatomer subunit gamma C-terminal" evidence="16">
    <location>
        <begin position="788"/>
        <end position="899"/>
    </location>
</feature>
<dbReference type="SUPFAM" id="SSF55711">
    <property type="entry name" value="Subdomain of clathrin and coatomer appendage domain"/>
    <property type="match status" value="1"/>
</dbReference>
<dbReference type="PIRSF" id="PIRSF037093">
    <property type="entry name" value="Coatomer_gamma_subunit"/>
    <property type="match status" value="1"/>
</dbReference>
<dbReference type="STRING" id="1173061.A0A0J9X7E2"/>
<dbReference type="Gene3D" id="3.30.310.10">
    <property type="entry name" value="TATA-Binding Protein"/>
    <property type="match status" value="1"/>
</dbReference>
<keyword evidence="11 13" id="KW-0968">Cytoplasmic vesicle</keyword>
<dbReference type="GO" id="GO:0000139">
    <property type="term" value="C:Golgi membrane"/>
    <property type="evidence" value="ECO:0007669"/>
    <property type="project" value="UniProtKB-SubCell"/>
</dbReference>
<keyword evidence="5" id="KW-0597">Phosphoprotein</keyword>
<dbReference type="Proteomes" id="UP000242525">
    <property type="component" value="Unassembled WGS sequence"/>
</dbReference>
<feature type="domain" description="Clathrin/coatomer adaptor adaptin-like N-terminal" evidence="14">
    <location>
        <begin position="19"/>
        <end position="553"/>
    </location>
</feature>
<evidence type="ECO:0000256" key="3">
    <source>
        <dbReference type="ARBA" id="ARBA00022448"/>
    </source>
</evidence>
<evidence type="ECO:0000256" key="5">
    <source>
        <dbReference type="ARBA" id="ARBA00022553"/>
    </source>
</evidence>
<keyword evidence="18" id="KW-1185">Reference proteome</keyword>
<dbReference type="InterPro" id="IPR009028">
    <property type="entry name" value="Coatomer/calthrin_app_sub_C"/>
</dbReference>
<evidence type="ECO:0000256" key="2">
    <source>
        <dbReference type="ARBA" id="ARBA00010720"/>
    </source>
</evidence>
<evidence type="ECO:0000256" key="6">
    <source>
        <dbReference type="ARBA" id="ARBA00022737"/>
    </source>
</evidence>
<dbReference type="GO" id="GO:0005793">
    <property type="term" value="C:endoplasmic reticulum-Golgi intermediate compartment"/>
    <property type="evidence" value="ECO:0007669"/>
    <property type="project" value="TreeGrafter"/>
</dbReference>
<dbReference type="Pfam" id="PF08752">
    <property type="entry name" value="COP-gamma_platf"/>
    <property type="match status" value="1"/>
</dbReference>
<evidence type="ECO:0000256" key="7">
    <source>
        <dbReference type="ARBA" id="ARBA00022892"/>
    </source>
</evidence>
<dbReference type="Gene3D" id="2.60.40.1480">
    <property type="entry name" value="Coatomer, gamma subunit, appendage domain"/>
    <property type="match status" value="1"/>
</dbReference>
<evidence type="ECO:0000256" key="8">
    <source>
        <dbReference type="ARBA" id="ARBA00022927"/>
    </source>
</evidence>
<dbReference type="SUPFAM" id="SSF48371">
    <property type="entry name" value="ARM repeat"/>
    <property type="match status" value="1"/>
</dbReference>
<dbReference type="InterPro" id="IPR012295">
    <property type="entry name" value="TBP_dom_sf"/>
</dbReference>
<dbReference type="GO" id="GO:0009306">
    <property type="term" value="P:protein secretion"/>
    <property type="evidence" value="ECO:0007669"/>
    <property type="project" value="TreeGrafter"/>
</dbReference>
<evidence type="ECO:0000313" key="18">
    <source>
        <dbReference type="Proteomes" id="UP000242525"/>
    </source>
</evidence>
<dbReference type="Gene3D" id="1.25.10.10">
    <property type="entry name" value="Leucine-rich Repeat Variant"/>
    <property type="match status" value="2"/>
</dbReference>
<dbReference type="AlphaFoldDB" id="A0A0J9X7E2"/>
<keyword evidence="10 13" id="KW-0472">Membrane</keyword>
<dbReference type="GO" id="GO:0030126">
    <property type="term" value="C:COPI vesicle coat"/>
    <property type="evidence" value="ECO:0007669"/>
    <property type="project" value="InterPro"/>
</dbReference>
<dbReference type="FunFam" id="1.25.10.10:FF:000071">
    <property type="entry name" value="Coatomer subunit gamma"/>
    <property type="match status" value="1"/>
</dbReference>
<evidence type="ECO:0000256" key="11">
    <source>
        <dbReference type="ARBA" id="ARBA00023329"/>
    </source>
</evidence>
<evidence type="ECO:0000256" key="9">
    <source>
        <dbReference type="ARBA" id="ARBA00023034"/>
    </source>
</evidence>
<evidence type="ECO:0000313" key="17">
    <source>
        <dbReference type="EMBL" id="CDO53367.1"/>
    </source>
</evidence>
<keyword evidence="3 13" id="KW-0813">Transport</keyword>
<dbReference type="GO" id="GO:0006886">
    <property type="term" value="P:intracellular protein transport"/>
    <property type="evidence" value="ECO:0007669"/>
    <property type="project" value="InterPro"/>
</dbReference>
<feature type="domain" description="Coatomer gamma subunit appendage Ig-like subdomain" evidence="15">
    <location>
        <begin position="645"/>
        <end position="786"/>
    </location>
</feature>
<evidence type="ECO:0000259" key="14">
    <source>
        <dbReference type="Pfam" id="PF01602"/>
    </source>
</evidence>
<reference evidence="17" key="1">
    <citation type="submission" date="2014-03" db="EMBL/GenBank/DDBJ databases">
        <authorList>
            <person name="Casaregola S."/>
        </authorList>
    </citation>
    <scope>NUCLEOTIDE SEQUENCE [LARGE SCALE GENOMIC DNA]</scope>
    <source>
        <strain evidence="17">CLIB 918</strain>
    </source>
</reference>
<dbReference type="InterPro" id="IPR016024">
    <property type="entry name" value="ARM-type_fold"/>
</dbReference>
<dbReference type="SUPFAM" id="SSF49348">
    <property type="entry name" value="Clathrin adaptor appendage domain"/>
    <property type="match status" value="1"/>
</dbReference>
<dbReference type="GO" id="GO:0006888">
    <property type="term" value="P:endoplasmic reticulum to Golgi vesicle-mediated transport"/>
    <property type="evidence" value="ECO:0007669"/>
    <property type="project" value="TreeGrafter"/>
</dbReference>
<evidence type="ECO:0000256" key="10">
    <source>
        <dbReference type="ARBA" id="ARBA00023136"/>
    </source>
</evidence>
<dbReference type="FunFam" id="3.30.310.10:FF:000008">
    <property type="entry name" value="Coatomer subunit gamma"/>
    <property type="match status" value="1"/>
</dbReference>
<comment type="subunit">
    <text evidence="13">Oligomeric complex.</text>
</comment>
<evidence type="ECO:0000256" key="4">
    <source>
        <dbReference type="ARBA" id="ARBA00022490"/>
    </source>
</evidence>
<name>A0A0J9X7E2_GEOCN</name>
<dbReference type="InterPro" id="IPR002553">
    <property type="entry name" value="Clathrin/coatomer_adapt-like_N"/>
</dbReference>
<comment type="similarity">
    <text evidence="2 13">Belongs to the COPG family.</text>
</comment>
<dbReference type="InterPro" id="IPR011989">
    <property type="entry name" value="ARM-like"/>
</dbReference>
<dbReference type="InterPro" id="IPR037067">
    <property type="entry name" value="Coatomer_gsu_app_sf"/>
</dbReference>
<keyword evidence="6" id="KW-0677">Repeat</keyword>
<dbReference type="OrthoDB" id="1074925at2759"/>
<gene>
    <name evidence="17" type="ORF">BN980_GECA05s00637g</name>
</gene>
<keyword evidence="8 13" id="KW-0653">Protein transport</keyword>
<sequence length="901" mass="100354">MSALSYKKNDDIDNGALDKMTVYQECSSGFNSSPIQAKKARILLTKLVHLMSTGETFPPEEATSLFFSITKLFQHKDPSLRQMVYVAIKDLALSANDVIMVTSSIMKDVQSSSDNIYKPNAIRALIRIIDASIVQNIERLMKTAIADKHPSVSSAALVSSYHLIPISKEVVKRWANDAQDSLSAPKAFPSSFSYNHYSVSPSFMYQYHAIGLLYMLRAHDKMALMKLIQQYGTLEGKLRNPNALVMIIRFIARIIDEDSNLHQPLIMVLQDFLRHKSDIVNLEAAKIILQLKNLTAVEAQPSVLLLKSFLGSPRTVARFSAIRILNRYAMRAPQNVVACNVDIENLINDPSRSIATYAITTLLKTGDEVSVDRLMSQISGFMNDITDEFKIIVIDAIRSLALKFPSKHQRMLSFLAGGLRDEGGITYKTAVVEALFDMIRYIPASKDAALGHLCELVEDCEFTELSVRILHLLGTDGPTTASPTVYIRYIYNRVVLENALIRAAAVTALSKFALVDDPHVQKSIKVLLTRCLDDVTDEVRDRAALALRLISLDKEEATNYIAPKTQYSLPQLESQLALYVSGDKAQFSTPFDIDTVPRITEEQARAQAFELKSKATEVSIKSDKPEEQISSATEQQIKDDNALKEYAATLSAIPEFQSYGTLLKSSKPTPLTESETEYVVTAVKHFFKDNLVVQYNVSNTLDEYVLENVVVEVQGDFEEDFTIPIDRLGPGSEGIIYVSFSRPQEFFQTTLYNNLKFITKEIDPETNEEQDEGYDDDYNLENLEISAGDYLVPSYVGSFTHQWDELSNEVVHTFQLGHETTIEEAVQHVISSLSLMPLESSDVVTSQTSHTLKLYGKTITGEKVAATGVIVSSSQTGVVLRLKVRSEDESISELVAEAIGA</sequence>
<dbReference type="Pfam" id="PF01602">
    <property type="entry name" value="Adaptin_N"/>
    <property type="match status" value="1"/>
</dbReference>
<comment type="subcellular location">
    <subcellularLocation>
        <location evidence="13">Cytoplasm</location>
    </subcellularLocation>
    <subcellularLocation>
        <location evidence="1 13">Golgi apparatus membrane</location>
        <topology evidence="1 13">Peripheral membrane protein</topology>
        <orientation evidence="1 13">Cytoplasmic side</orientation>
    </subcellularLocation>
    <subcellularLocation>
        <location evidence="13">Cytoplasmic vesicle</location>
        <location evidence="13">COPI-coated vesicle membrane</location>
        <topology evidence="13">Peripheral membrane protein</topology>
        <orientation evidence="13">Cytoplasmic side</orientation>
    </subcellularLocation>
</comment>
<dbReference type="FunFam" id="2.60.40.1480:FF:000001">
    <property type="entry name" value="Coatomer subunit gamma"/>
    <property type="match status" value="1"/>
</dbReference>
<evidence type="ECO:0000256" key="1">
    <source>
        <dbReference type="ARBA" id="ARBA00004255"/>
    </source>
</evidence>
<proteinExistence type="inferred from homology"/>
<dbReference type="InterPro" id="IPR013040">
    <property type="entry name" value="Coatomer_gsu_app_Ig-like_dom"/>
</dbReference>
<dbReference type="GO" id="GO:0005198">
    <property type="term" value="F:structural molecule activity"/>
    <property type="evidence" value="ECO:0007669"/>
    <property type="project" value="InterPro"/>
</dbReference>
<keyword evidence="7 13" id="KW-0931">ER-Golgi transport</keyword>
<evidence type="ECO:0000256" key="13">
    <source>
        <dbReference type="PIRNR" id="PIRNR037093"/>
    </source>
</evidence>
<comment type="function">
    <text evidence="12 13">The coatomer is a cytosolic protein complex that binds to dilysine motifs and reversibly associates with Golgi non-clathrin-coated vesicles, which further mediate biosynthetic protein transport from the ER, via the Golgi up to the trans Golgi network. Coatomer complex is required for budding from Golgi membranes, and is essential for the retrograde Golgi-to-ER transport of dilysine-tagged proteins.</text>
</comment>
<dbReference type="GO" id="GO:0006891">
    <property type="term" value="P:intra-Golgi vesicle-mediated transport"/>
    <property type="evidence" value="ECO:0007669"/>
    <property type="project" value="TreeGrafter"/>
</dbReference>
<dbReference type="Pfam" id="PF16381">
    <property type="entry name" value="Coatomer_g_Cpla"/>
    <property type="match status" value="1"/>
</dbReference>
<organism evidence="17 18">
    <name type="scientific">Geotrichum candidum</name>
    <name type="common">Oospora lactis</name>
    <name type="synonym">Dipodascus geotrichum</name>
    <dbReference type="NCBI Taxonomy" id="1173061"/>
    <lineage>
        <taxon>Eukaryota</taxon>
        <taxon>Fungi</taxon>
        <taxon>Dikarya</taxon>
        <taxon>Ascomycota</taxon>
        <taxon>Saccharomycotina</taxon>
        <taxon>Dipodascomycetes</taxon>
        <taxon>Dipodascales</taxon>
        <taxon>Dipodascaceae</taxon>
        <taxon>Geotrichum</taxon>
    </lineage>
</organism>
<dbReference type="PANTHER" id="PTHR10261:SF0">
    <property type="entry name" value="COATOMER SUBUNIT GAMMA-2"/>
    <property type="match status" value="1"/>
</dbReference>
<comment type="caution">
    <text evidence="17">The sequence shown here is derived from an EMBL/GenBank/DDBJ whole genome shotgun (WGS) entry which is preliminary data.</text>
</comment>
<dbReference type="InterPro" id="IPR013041">
    <property type="entry name" value="Clathrin_app_Ig-like_sf"/>
</dbReference>
<evidence type="ECO:0000259" key="15">
    <source>
        <dbReference type="Pfam" id="PF08752"/>
    </source>
</evidence>
<evidence type="ECO:0000259" key="16">
    <source>
        <dbReference type="Pfam" id="PF16381"/>
    </source>
</evidence>
<protein>
    <recommendedName>
        <fullName evidence="13">Coatomer subunit gamma</fullName>
    </recommendedName>
</protein>
<keyword evidence="4 13" id="KW-0963">Cytoplasm</keyword>
<dbReference type="GO" id="GO:0005783">
    <property type="term" value="C:endoplasmic reticulum"/>
    <property type="evidence" value="ECO:0007669"/>
    <property type="project" value="TreeGrafter"/>
</dbReference>
<accession>A0A0J9X7E2</accession>
<dbReference type="PANTHER" id="PTHR10261">
    <property type="entry name" value="COATOMER SUBUNIT GAMMA"/>
    <property type="match status" value="1"/>
</dbReference>
<dbReference type="InterPro" id="IPR032154">
    <property type="entry name" value="Coatomer_g_Cpla"/>
</dbReference>